<name>A0ABQ9V8G4_SAGOE</name>
<keyword evidence="2" id="KW-1185">Reference proteome</keyword>
<comment type="caution">
    <text evidence="1">The sequence shown here is derived from an EMBL/GenBank/DDBJ whole genome shotgun (WGS) entry which is preliminary data.</text>
</comment>
<gene>
    <name evidence="1" type="ORF">P7K49_015055</name>
</gene>
<evidence type="ECO:0000313" key="2">
    <source>
        <dbReference type="Proteomes" id="UP001266305"/>
    </source>
</evidence>
<accession>A0ABQ9V8G4</accession>
<proteinExistence type="predicted"/>
<protein>
    <submittedName>
        <fullName evidence="1">Uncharacterized protein</fullName>
    </submittedName>
</protein>
<dbReference type="Proteomes" id="UP001266305">
    <property type="component" value="Unassembled WGS sequence"/>
</dbReference>
<sequence>MSRLWRDGYLGGAVSEIDLNGHLNHSPAEIDVEVTEVITGTAAGQGNLNVASQALLCPRKQGGIIGDFQFNYTAHGSFCSVGTSVSRNQYFGNSGDIWVIGIHLPFLDV</sequence>
<organism evidence="1 2">
    <name type="scientific">Saguinus oedipus</name>
    <name type="common">Cotton-top tamarin</name>
    <name type="synonym">Oedipomidas oedipus</name>
    <dbReference type="NCBI Taxonomy" id="9490"/>
    <lineage>
        <taxon>Eukaryota</taxon>
        <taxon>Metazoa</taxon>
        <taxon>Chordata</taxon>
        <taxon>Craniata</taxon>
        <taxon>Vertebrata</taxon>
        <taxon>Euteleostomi</taxon>
        <taxon>Mammalia</taxon>
        <taxon>Eutheria</taxon>
        <taxon>Euarchontoglires</taxon>
        <taxon>Primates</taxon>
        <taxon>Haplorrhini</taxon>
        <taxon>Platyrrhini</taxon>
        <taxon>Cebidae</taxon>
        <taxon>Callitrichinae</taxon>
        <taxon>Saguinus</taxon>
    </lineage>
</organism>
<evidence type="ECO:0000313" key="1">
    <source>
        <dbReference type="EMBL" id="KAK2105541.1"/>
    </source>
</evidence>
<reference evidence="1 2" key="1">
    <citation type="submission" date="2023-05" db="EMBL/GenBank/DDBJ databases">
        <title>B98-5 Cell Line De Novo Hybrid Assembly: An Optical Mapping Approach.</title>
        <authorList>
            <person name="Kananen K."/>
            <person name="Auerbach J.A."/>
            <person name="Kautto E."/>
            <person name="Blachly J.S."/>
        </authorList>
    </citation>
    <scope>NUCLEOTIDE SEQUENCE [LARGE SCALE GENOMIC DNA]</scope>
    <source>
        <strain evidence="1">B95-8</strain>
        <tissue evidence="1">Cell line</tissue>
    </source>
</reference>
<dbReference type="EMBL" id="JASSZA010000007">
    <property type="protein sequence ID" value="KAK2105541.1"/>
    <property type="molecule type" value="Genomic_DNA"/>
</dbReference>